<evidence type="ECO:0000256" key="1">
    <source>
        <dbReference type="SAM" id="MobiDB-lite"/>
    </source>
</evidence>
<evidence type="ECO:0000313" key="2">
    <source>
        <dbReference type="EMBL" id="KAK1605407.1"/>
    </source>
</evidence>
<dbReference type="Proteomes" id="UP001231189">
    <property type="component" value="Unassembled WGS sequence"/>
</dbReference>
<protein>
    <submittedName>
        <fullName evidence="2">Uncharacterized protein</fullName>
    </submittedName>
</protein>
<dbReference type="AlphaFoldDB" id="A0AAD8QMZ0"/>
<name>A0AAD8QMZ0_LOLMU</name>
<gene>
    <name evidence="2" type="ORF">QYE76_029080</name>
</gene>
<keyword evidence="3" id="KW-1185">Reference proteome</keyword>
<organism evidence="2 3">
    <name type="scientific">Lolium multiflorum</name>
    <name type="common">Italian ryegrass</name>
    <name type="synonym">Lolium perenne subsp. multiflorum</name>
    <dbReference type="NCBI Taxonomy" id="4521"/>
    <lineage>
        <taxon>Eukaryota</taxon>
        <taxon>Viridiplantae</taxon>
        <taxon>Streptophyta</taxon>
        <taxon>Embryophyta</taxon>
        <taxon>Tracheophyta</taxon>
        <taxon>Spermatophyta</taxon>
        <taxon>Magnoliopsida</taxon>
        <taxon>Liliopsida</taxon>
        <taxon>Poales</taxon>
        <taxon>Poaceae</taxon>
        <taxon>BOP clade</taxon>
        <taxon>Pooideae</taxon>
        <taxon>Poodae</taxon>
        <taxon>Poeae</taxon>
        <taxon>Poeae Chloroplast Group 2 (Poeae type)</taxon>
        <taxon>Loliodinae</taxon>
        <taxon>Loliinae</taxon>
        <taxon>Lolium</taxon>
    </lineage>
</organism>
<evidence type="ECO:0000313" key="3">
    <source>
        <dbReference type="Proteomes" id="UP001231189"/>
    </source>
</evidence>
<proteinExistence type="predicted"/>
<accession>A0AAD8QMZ0</accession>
<comment type="caution">
    <text evidence="2">The sequence shown here is derived from an EMBL/GenBank/DDBJ whole genome shotgun (WGS) entry which is preliminary data.</text>
</comment>
<feature type="region of interest" description="Disordered" evidence="1">
    <location>
        <begin position="27"/>
        <end position="77"/>
    </location>
</feature>
<reference evidence="2" key="1">
    <citation type="submission" date="2023-07" db="EMBL/GenBank/DDBJ databases">
        <title>A chromosome-level genome assembly of Lolium multiflorum.</title>
        <authorList>
            <person name="Chen Y."/>
            <person name="Copetti D."/>
            <person name="Kolliker R."/>
            <person name="Studer B."/>
        </authorList>
    </citation>
    <scope>NUCLEOTIDE SEQUENCE</scope>
    <source>
        <strain evidence="2">02402/16</strain>
        <tissue evidence="2">Leaf</tissue>
    </source>
</reference>
<sequence>MENYSLFMGAAAALLKMAVEMAAVSMEKPSGALPAKRRVGGSKGDDTTGGAGPALAAPATRVGPRAPLRQLSGVTDA</sequence>
<dbReference type="EMBL" id="JAUUTY010000007">
    <property type="protein sequence ID" value="KAK1605407.1"/>
    <property type="molecule type" value="Genomic_DNA"/>
</dbReference>